<feature type="compositionally biased region" description="Low complexity" evidence="8">
    <location>
        <begin position="112"/>
        <end position="128"/>
    </location>
</feature>
<evidence type="ECO:0000313" key="11">
    <source>
        <dbReference type="Proteomes" id="UP000261420"/>
    </source>
</evidence>
<keyword evidence="2" id="KW-0677">Repeat</keyword>
<reference evidence="10" key="2">
    <citation type="submission" date="2025-09" db="UniProtKB">
        <authorList>
            <consortium name="Ensembl"/>
        </authorList>
    </citation>
    <scope>IDENTIFICATION</scope>
</reference>
<evidence type="ECO:0000256" key="3">
    <source>
        <dbReference type="ARBA" id="ARBA00022771"/>
    </source>
</evidence>
<dbReference type="PANTHER" id="PTHR14113:SF6">
    <property type="entry name" value="PROTEIN PICCOLO"/>
    <property type="match status" value="1"/>
</dbReference>
<dbReference type="PANTHER" id="PTHR14113">
    <property type="entry name" value="PICCOLO/BASSOON"/>
    <property type="match status" value="1"/>
</dbReference>
<feature type="compositionally biased region" description="Polar residues" evidence="8">
    <location>
        <begin position="348"/>
        <end position="366"/>
    </location>
</feature>
<dbReference type="InterPro" id="IPR052098">
    <property type="entry name" value="Presynaptic_Scaffold_Bsn/Pclo"/>
</dbReference>
<protein>
    <recommendedName>
        <fullName evidence="9">Zinc finger piccolo-type domain-containing protein</fullName>
    </recommendedName>
</protein>
<dbReference type="AlphaFoldDB" id="A0A3B4UL07"/>
<evidence type="ECO:0000256" key="5">
    <source>
        <dbReference type="ARBA" id="ARBA00023018"/>
    </source>
</evidence>
<evidence type="ECO:0000256" key="6">
    <source>
        <dbReference type="ARBA" id="ARBA00023273"/>
    </source>
</evidence>
<feature type="compositionally biased region" description="Low complexity" evidence="8">
    <location>
        <begin position="432"/>
        <end position="442"/>
    </location>
</feature>
<feature type="compositionally biased region" description="Polar residues" evidence="8">
    <location>
        <begin position="1"/>
        <end position="10"/>
    </location>
</feature>
<comment type="subcellular location">
    <subcellularLocation>
        <location evidence="7">Presynaptic active zone</location>
    </subcellularLocation>
</comment>
<keyword evidence="3" id="KW-0863">Zinc-finger</keyword>
<dbReference type="GO" id="GO:1904071">
    <property type="term" value="P:presynaptic active zone assembly"/>
    <property type="evidence" value="ECO:0007669"/>
    <property type="project" value="TreeGrafter"/>
</dbReference>
<dbReference type="GO" id="GO:0048788">
    <property type="term" value="C:cytoskeleton of presynaptic active zone"/>
    <property type="evidence" value="ECO:0007669"/>
    <property type="project" value="TreeGrafter"/>
</dbReference>
<keyword evidence="4" id="KW-0862">Zinc</keyword>
<feature type="compositionally biased region" description="Basic and acidic residues" evidence="8">
    <location>
        <begin position="502"/>
        <end position="524"/>
    </location>
</feature>
<evidence type="ECO:0000256" key="1">
    <source>
        <dbReference type="ARBA" id="ARBA00022723"/>
    </source>
</evidence>
<dbReference type="SUPFAM" id="SSF57903">
    <property type="entry name" value="FYVE/PHD zinc finger"/>
    <property type="match status" value="2"/>
</dbReference>
<dbReference type="OMA" id="CIVIDST"/>
<feature type="compositionally biased region" description="Basic and acidic residues" evidence="8">
    <location>
        <begin position="185"/>
        <end position="201"/>
    </location>
</feature>
<name>A0A3B4UL07_SERDU</name>
<accession>A0A3B4UL07</accession>
<keyword evidence="5" id="KW-0770">Synapse</keyword>
<dbReference type="GO" id="GO:0098882">
    <property type="term" value="F:structural constituent of presynaptic active zone"/>
    <property type="evidence" value="ECO:0007669"/>
    <property type="project" value="TreeGrafter"/>
</dbReference>
<evidence type="ECO:0000259" key="9">
    <source>
        <dbReference type="Pfam" id="PF05715"/>
    </source>
</evidence>
<feature type="compositionally biased region" description="Polar residues" evidence="8">
    <location>
        <begin position="97"/>
        <end position="106"/>
    </location>
</feature>
<dbReference type="GO" id="GO:0098982">
    <property type="term" value="C:GABA-ergic synapse"/>
    <property type="evidence" value="ECO:0007669"/>
    <property type="project" value="TreeGrafter"/>
</dbReference>
<dbReference type="Proteomes" id="UP000261420">
    <property type="component" value="Unplaced"/>
</dbReference>
<evidence type="ECO:0000313" key="10">
    <source>
        <dbReference type="Ensembl" id="ENSSDUP00000019008.1"/>
    </source>
</evidence>
<organism evidence="10 11">
    <name type="scientific">Seriola dumerili</name>
    <name type="common">Greater amberjack</name>
    <name type="synonym">Caranx dumerili</name>
    <dbReference type="NCBI Taxonomy" id="41447"/>
    <lineage>
        <taxon>Eukaryota</taxon>
        <taxon>Metazoa</taxon>
        <taxon>Chordata</taxon>
        <taxon>Craniata</taxon>
        <taxon>Vertebrata</taxon>
        <taxon>Euteleostomi</taxon>
        <taxon>Actinopterygii</taxon>
        <taxon>Neopterygii</taxon>
        <taxon>Teleostei</taxon>
        <taxon>Neoteleostei</taxon>
        <taxon>Acanthomorphata</taxon>
        <taxon>Carangaria</taxon>
        <taxon>Carangiformes</taxon>
        <taxon>Carangidae</taxon>
        <taxon>Seriola</taxon>
    </lineage>
</organism>
<feature type="domain" description="Zinc finger piccolo-type" evidence="9">
    <location>
        <begin position="210"/>
        <end position="267"/>
    </location>
</feature>
<feature type="compositionally biased region" description="Low complexity" evidence="8">
    <location>
        <begin position="57"/>
        <end position="70"/>
    </location>
</feature>
<reference evidence="10" key="1">
    <citation type="submission" date="2025-08" db="UniProtKB">
        <authorList>
            <consortium name="Ensembl"/>
        </authorList>
    </citation>
    <scope>IDENTIFICATION</scope>
</reference>
<keyword evidence="11" id="KW-1185">Reference proteome</keyword>
<dbReference type="Gene3D" id="3.30.40.10">
    <property type="entry name" value="Zinc/RING finger domain, C3HC4 (zinc finger)"/>
    <property type="match status" value="2"/>
</dbReference>
<evidence type="ECO:0000256" key="2">
    <source>
        <dbReference type="ARBA" id="ARBA00022737"/>
    </source>
</evidence>
<evidence type="ECO:0000256" key="4">
    <source>
        <dbReference type="ARBA" id="ARBA00022833"/>
    </source>
</evidence>
<feature type="compositionally biased region" description="Polar residues" evidence="8">
    <location>
        <begin position="19"/>
        <end position="41"/>
    </location>
</feature>
<dbReference type="Pfam" id="PF05715">
    <property type="entry name" value="zf-piccolo"/>
    <property type="match status" value="2"/>
</dbReference>
<dbReference type="InterPro" id="IPR008899">
    <property type="entry name" value="Znf_piccolo"/>
</dbReference>
<evidence type="ECO:0000256" key="8">
    <source>
        <dbReference type="SAM" id="MobiDB-lite"/>
    </source>
</evidence>
<dbReference type="GO" id="GO:0008270">
    <property type="term" value="F:zinc ion binding"/>
    <property type="evidence" value="ECO:0007669"/>
    <property type="project" value="UniProtKB-KW"/>
</dbReference>
<feature type="domain" description="Zinc finger piccolo-type" evidence="9">
    <location>
        <begin position="559"/>
        <end position="604"/>
    </location>
</feature>
<feature type="region of interest" description="Disordered" evidence="8">
    <location>
        <begin position="271"/>
        <end position="531"/>
    </location>
</feature>
<keyword evidence="6" id="KW-0966">Cell projection</keyword>
<dbReference type="InterPro" id="IPR011011">
    <property type="entry name" value="Znf_FYVE_PHD"/>
</dbReference>
<evidence type="ECO:0000256" key="7">
    <source>
        <dbReference type="ARBA" id="ARBA00034101"/>
    </source>
</evidence>
<dbReference type="InterPro" id="IPR013083">
    <property type="entry name" value="Znf_RING/FYVE/PHD"/>
</dbReference>
<dbReference type="GO" id="GO:0098978">
    <property type="term" value="C:glutamatergic synapse"/>
    <property type="evidence" value="ECO:0007669"/>
    <property type="project" value="TreeGrafter"/>
</dbReference>
<feature type="region of interest" description="Disordered" evidence="8">
    <location>
        <begin position="1"/>
        <end position="208"/>
    </location>
</feature>
<dbReference type="Ensembl" id="ENSSDUT00000019348.1">
    <property type="protein sequence ID" value="ENSSDUP00000019008.1"/>
    <property type="gene ID" value="ENSSDUG00000013873.1"/>
</dbReference>
<feature type="compositionally biased region" description="Low complexity" evidence="8">
    <location>
        <begin position="451"/>
        <end position="467"/>
    </location>
</feature>
<dbReference type="CDD" id="cd15751">
    <property type="entry name" value="FYVE_BSN_PCLO"/>
    <property type="match status" value="1"/>
</dbReference>
<dbReference type="GO" id="GO:0030424">
    <property type="term" value="C:axon"/>
    <property type="evidence" value="ECO:0007669"/>
    <property type="project" value="TreeGrafter"/>
</dbReference>
<dbReference type="GO" id="GO:0035418">
    <property type="term" value="P:protein localization to synapse"/>
    <property type="evidence" value="ECO:0007669"/>
    <property type="project" value="TreeGrafter"/>
</dbReference>
<sequence>MQRALSSSELTGPPIKPNSAANKISPSAANQKTTAPNQGETVKTELSKSDAPGSPQKTQTTAVTHAAKAAKGPESGKQASPTPGQKTPLDIPGASAPDTSKTTESMTGKMFGFGSSIFSSASTLISSAVQEESRTTPPGARKMSAPAQVSPKLSAVPKISPKSTPTVSPKMSPAREPKTVAQKPEQAKKPEKSQQSKDDKAPAQPPKEATCPLCKVELNVRSKDLPNYNTCTECKNTVCNQCGFNPMPNETGVREWLCLNCQMQRALGASEPPGLPMIKPQVSPNKDVPATTQKKEPPVSASQEDIPKPATPKNELVNVASTKEIESPAPDVPTKKMIPTAASLPDKTVTSTATKTDVSPASQKPSGETPKGQPDKTQQQPAKAVVSTAKAEAGKPSPQQPPKAGTSPATAAPPPAQPAKQESGGFFGFGSPKTKPAAAKPAESVTGKMFGFGSSFLSSASTLITSAVQDEPKPTPPTPRKMSTTAHVSPKTTPPASPKTVPAKDTKPPAIQKTEEKKPEKPQQDKTPTTVQVRVDKAPSVIPKAPADTQGAPKADQSTCPLCKVELNMGSKDSPNYNTCTECKMTVCNQCGFNPMPNVTEVNQHPHNCLCFHLTYCCYKRELK</sequence>
<proteinExistence type="predicted"/>
<dbReference type="GeneTree" id="ENSGT00620000087961"/>
<keyword evidence="1" id="KW-0479">Metal-binding</keyword>